<dbReference type="OrthoDB" id="1494254at2"/>
<dbReference type="InterPro" id="IPR038762">
    <property type="entry name" value="ABM_predict"/>
</dbReference>
<feature type="domain" description="ABM" evidence="2">
    <location>
        <begin position="107"/>
        <end position="176"/>
    </location>
</feature>
<feature type="transmembrane region" description="Helical" evidence="1">
    <location>
        <begin position="216"/>
        <end position="237"/>
    </location>
</feature>
<dbReference type="PANTHER" id="PTHR40057">
    <property type="entry name" value="SLR1162 PROTEIN"/>
    <property type="match status" value="1"/>
</dbReference>
<dbReference type="RefSeq" id="WP_069441360.1">
    <property type="nucleotide sequence ID" value="NZ_LPWF01000018.1"/>
</dbReference>
<dbReference type="AlphaFoldDB" id="A0A1E3W1W1"/>
<keyword evidence="1" id="KW-0472">Membrane</keyword>
<dbReference type="Proteomes" id="UP000094472">
    <property type="component" value="Unassembled WGS sequence"/>
</dbReference>
<dbReference type="STRING" id="1774969.AUC69_09385"/>
<dbReference type="PANTHER" id="PTHR40057:SF1">
    <property type="entry name" value="SLR1162 PROTEIN"/>
    <property type="match status" value="1"/>
</dbReference>
<proteinExistence type="predicted"/>
<dbReference type="InterPro" id="IPR007138">
    <property type="entry name" value="ABM_dom"/>
</dbReference>
<dbReference type="InterPro" id="IPR011008">
    <property type="entry name" value="Dimeric_a/b-barrel"/>
</dbReference>
<keyword evidence="1" id="KW-0812">Transmembrane</keyword>
<dbReference type="EMBL" id="LPWF01000018">
    <property type="protein sequence ID" value="ODR99126.1"/>
    <property type="molecule type" value="Genomic_DNA"/>
</dbReference>
<evidence type="ECO:0000313" key="4">
    <source>
        <dbReference type="Proteomes" id="UP000094472"/>
    </source>
</evidence>
<feature type="transmembrane region" description="Helical" evidence="1">
    <location>
        <begin position="257"/>
        <end position="279"/>
    </location>
</feature>
<dbReference type="Pfam" id="PF03992">
    <property type="entry name" value="ABM"/>
    <property type="match status" value="1"/>
</dbReference>
<evidence type="ECO:0000259" key="2">
    <source>
        <dbReference type="Pfam" id="PF03992"/>
    </source>
</evidence>
<organism evidence="3 4">
    <name type="scientific">Methyloceanibacter superfactus</name>
    <dbReference type="NCBI Taxonomy" id="1774969"/>
    <lineage>
        <taxon>Bacteria</taxon>
        <taxon>Pseudomonadati</taxon>
        <taxon>Pseudomonadota</taxon>
        <taxon>Alphaproteobacteria</taxon>
        <taxon>Hyphomicrobiales</taxon>
        <taxon>Hyphomicrobiaceae</taxon>
        <taxon>Methyloceanibacter</taxon>
    </lineage>
</organism>
<protein>
    <recommendedName>
        <fullName evidence="2">ABM domain-containing protein</fullName>
    </recommendedName>
</protein>
<feature type="transmembrane region" description="Helical" evidence="1">
    <location>
        <begin position="300"/>
        <end position="320"/>
    </location>
</feature>
<keyword evidence="1" id="KW-1133">Transmembrane helix</keyword>
<accession>A0A1E3W1W1</accession>
<name>A0A1E3W1W1_9HYPH</name>
<sequence>MQAGPSILTVTYPVRPDQEHSFRDWLAALNESAFAASGFLGMGTDTRQERPTEIEWCVTYKFDTDGERDAWRTSAPRVKAHAEGSGLLTSPPQERLGFEEGRARSLMVVRSQISPDQEAEWHAAQARFQAAVAKSPGFDGVDVFKPATGSDVWTTVLSFRTQEDLNRWEESPERRALLDEFAIDRRDEVIATPSAYGQWFSAGAAAESPTWKQAMVALLVLFPLVTVYDMTLGNAAGGGLKVDGHFVFGGLGLPFPFVVFLGNVVGTILLSWVLMPVVIRAFDWWLNPFATGAQTVRGTVLLVIGYAVEVSLAIFIYQTWGF</sequence>
<comment type="caution">
    <text evidence="3">The sequence shown here is derived from an EMBL/GenBank/DDBJ whole genome shotgun (WGS) entry which is preliminary data.</text>
</comment>
<dbReference type="Gene3D" id="3.30.70.100">
    <property type="match status" value="2"/>
</dbReference>
<evidence type="ECO:0000256" key="1">
    <source>
        <dbReference type="SAM" id="Phobius"/>
    </source>
</evidence>
<gene>
    <name evidence="3" type="ORF">AUC69_09385</name>
</gene>
<reference evidence="3 4" key="1">
    <citation type="journal article" date="2016" name="Environ. Microbiol.">
        <title>New Methyloceanibacter diversity from North Sea sediments includes methanotroph containing solely the soluble methane monooxygenase.</title>
        <authorList>
            <person name="Vekeman B."/>
            <person name="Kerckhof F.M."/>
            <person name="Cremers G."/>
            <person name="de Vos P."/>
            <person name="Vandamme P."/>
            <person name="Boon N."/>
            <person name="Op den Camp H.J."/>
            <person name="Heylen K."/>
        </authorList>
    </citation>
    <scope>NUCLEOTIDE SEQUENCE [LARGE SCALE GENOMIC DNA]</scope>
    <source>
        <strain evidence="3 4">R-67175</strain>
    </source>
</reference>
<dbReference type="SUPFAM" id="SSF54909">
    <property type="entry name" value="Dimeric alpha+beta barrel"/>
    <property type="match status" value="2"/>
</dbReference>
<evidence type="ECO:0000313" key="3">
    <source>
        <dbReference type="EMBL" id="ODR99126.1"/>
    </source>
</evidence>
<keyword evidence="4" id="KW-1185">Reference proteome</keyword>